<feature type="domain" description="Aminotransferase class I/classII large" evidence="6">
    <location>
        <begin position="41"/>
        <end position="368"/>
    </location>
</feature>
<evidence type="ECO:0000256" key="4">
    <source>
        <dbReference type="ARBA" id="ARBA00023239"/>
    </source>
</evidence>
<proteinExistence type="inferred from homology"/>
<dbReference type="InterPro" id="IPR051798">
    <property type="entry name" value="Class-II_PLP-Dep_Aminotrans"/>
</dbReference>
<dbReference type="Gene3D" id="3.90.1150.10">
    <property type="entry name" value="Aspartate Aminotransferase, domain 1"/>
    <property type="match status" value="1"/>
</dbReference>
<organism evidence="7 8">
    <name type="scientific">Photobacterium aphoticum</name>
    <dbReference type="NCBI Taxonomy" id="754436"/>
    <lineage>
        <taxon>Bacteria</taxon>
        <taxon>Pseudomonadati</taxon>
        <taxon>Pseudomonadota</taxon>
        <taxon>Gammaproteobacteria</taxon>
        <taxon>Vibrionales</taxon>
        <taxon>Vibrionaceae</taxon>
        <taxon>Photobacterium</taxon>
    </lineage>
</organism>
<dbReference type="InterPro" id="IPR015422">
    <property type="entry name" value="PyrdxlP-dep_Trfase_small"/>
</dbReference>
<dbReference type="CDD" id="cd00609">
    <property type="entry name" value="AAT_like"/>
    <property type="match status" value="1"/>
</dbReference>
<reference evidence="7 8" key="1">
    <citation type="journal article" date="2014" name="Genome Announc.">
        <title>Draft Genome Sequences of Two Vibrionaceae Species, Vibrio ponticus C121 and Photobacterium aphoticum C119, Isolated as Coral Reef Microbiota.</title>
        <authorList>
            <person name="Al-saari N."/>
            <person name="Meirelles P.M."/>
            <person name="Mino S."/>
            <person name="Suda W."/>
            <person name="Oshima K."/>
            <person name="Hattori M."/>
            <person name="Ohkuma M."/>
            <person name="Thompson F.L."/>
            <person name="Gomez-Gil B."/>
            <person name="Sawabe T."/>
            <person name="Sawabe T."/>
        </authorList>
    </citation>
    <scope>NUCLEOTIDE SEQUENCE [LARGE SCALE GENOMIC DNA]</scope>
    <source>
        <strain evidence="7 8">JCM 19237</strain>
    </source>
</reference>
<dbReference type="InterPro" id="IPR027619">
    <property type="entry name" value="C-S_lyase_PatB-like"/>
</dbReference>
<dbReference type="PANTHER" id="PTHR43525:SF1">
    <property type="entry name" value="PROTEIN MALY"/>
    <property type="match status" value="1"/>
</dbReference>
<dbReference type="Proteomes" id="UP000029227">
    <property type="component" value="Unassembled WGS sequence"/>
</dbReference>
<dbReference type="STRING" id="754436.JCM19237_458"/>
<comment type="cofactor">
    <cofactor evidence="1">
        <name>pyridoxal 5'-phosphate</name>
        <dbReference type="ChEBI" id="CHEBI:597326"/>
    </cofactor>
</comment>
<keyword evidence="3" id="KW-0663">Pyridoxal phosphate</keyword>
<comment type="caution">
    <text evidence="7">The sequence shown here is derived from an EMBL/GenBank/DDBJ whole genome shotgun (WGS) entry which is preliminary data.</text>
</comment>
<sequence length="419" mass="47156">MATESPFSQAVDRTQSNSIKWQKYQGQDILPMWIADSDFKVPDAITDALHRHVDHGVFGYGSAPAHLTQLLVDRMARLYQWHIEPDWIVYLPGLVCGINLSVRATTQTNGGVLCPTPIYPPFKQAVKLGERSYQPLPITLNDQRWLLALQDDAVTPDSQLLLFCNPLNPGGTVYRRHELEAVCDFAEKHDLVVCSDEIHSDLILDPDCQHIPFASISEQAAQRSITLIAPSKTFNIAGLGASMAIIPNPTLRRAFVKAKAGIVPDVNVLAYTAAEAAYEHGQVWLDEQLVLLRQHKQKLEETINALPYLTLHPIEGTYLAWIDASELPVASPFKFFEQAGVGVSPGADFGNPQFVRLNFACHTDTLNEPYAALPRRYTHWPNNRHKRKHRKNSAFVLKKCLPVPIRYIRWHHAIRDSTR</sequence>
<dbReference type="NCBIfam" id="TIGR04350">
    <property type="entry name" value="C_S_lyase_PatB"/>
    <property type="match status" value="1"/>
</dbReference>
<dbReference type="SUPFAM" id="SSF53383">
    <property type="entry name" value="PLP-dependent transferases"/>
    <property type="match status" value="1"/>
</dbReference>
<dbReference type="InterPro" id="IPR004839">
    <property type="entry name" value="Aminotransferase_I/II_large"/>
</dbReference>
<dbReference type="Pfam" id="PF00155">
    <property type="entry name" value="Aminotran_1_2"/>
    <property type="match status" value="1"/>
</dbReference>
<dbReference type="PANTHER" id="PTHR43525">
    <property type="entry name" value="PROTEIN MALY"/>
    <property type="match status" value="1"/>
</dbReference>
<name>A0A090QSW8_9GAMM</name>
<dbReference type="EMBL" id="BBMN01000007">
    <property type="protein sequence ID" value="GAL05368.1"/>
    <property type="molecule type" value="Genomic_DNA"/>
</dbReference>
<dbReference type="InterPro" id="IPR015424">
    <property type="entry name" value="PyrdxlP-dep_Trfase"/>
</dbReference>
<gene>
    <name evidence="7" type="ORF">JCM19237_458</name>
</gene>
<accession>A0A090QSW8</accession>
<evidence type="ECO:0000256" key="2">
    <source>
        <dbReference type="ARBA" id="ARBA00012224"/>
    </source>
</evidence>
<keyword evidence="4 7" id="KW-0456">Lyase</keyword>
<dbReference type="eggNOG" id="COG1168">
    <property type="taxonomic scope" value="Bacteria"/>
</dbReference>
<dbReference type="EC" id="4.4.1.13" evidence="2"/>
<evidence type="ECO:0000259" key="6">
    <source>
        <dbReference type="Pfam" id="PF00155"/>
    </source>
</evidence>
<dbReference type="GO" id="GO:0030170">
    <property type="term" value="F:pyridoxal phosphate binding"/>
    <property type="evidence" value="ECO:0007669"/>
    <property type="project" value="InterPro"/>
</dbReference>
<evidence type="ECO:0000256" key="1">
    <source>
        <dbReference type="ARBA" id="ARBA00001933"/>
    </source>
</evidence>
<evidence type="ECO:0000313" key="7">
    <source>
        <dbReference type="EMBL" id="GAL05368.1"/>
    </source>
</evidence>
<evidence type="ECO:0000256" key="3">
    <source>
        <dbReference type="ARBA" id="ARBA00022898"/>
    </source>
</evidence>
<comment type="similarity">
    <text evidence="5">Belongs to the class-II pyridoxal-phosphate-dependent aminotransferase family. MalY/PatB cystathionine beta-lyase subfamily.</text>
</comment>
<dbReference type="InterPro" id="IPR015421">
    <property type="entry name" value="PyrdxlP-dep_Trfase_major"/>
</dbReference>
<protein>
    <recommendedName>
        <fullName evidence="2">cysteine-S-conjugate beta-lyase</fullName>
        <ecNumber evidence="2">4.4.1.13</ecNumber>
    </recommendedName>
</protein>
<dbReference type="AlphaFoldDB" id="A0A090QSW8"/>
<dbReference type="Gene3D" id="3.40.640.10">
    <property type="entry name" value="Type I PLP-dependent aspartate aminotransferase-like (Major domain)"/>
    <property type="match status" value="1"/>
</dbReference>
<evidence type="ECO:0000256" key="5">
    <source>
        <dbReference type="ARBA" id="ARBA00037974"/>
    </source>
</evidence>
<dbReference type="GO" id="GO:0047804">
    <property type="term" value="F:cysteine-S-conjugate beta-lyase activity"/>
    <property type="evidence" value="ECO:0007669"/>
    <property type="project" value="UniProtKB-EC"/>
</dbReference>
<evidence type="ECO:0000313" key="8">
    <source>
        <dbReference type="Proteomes" id="UP000029227"/>
    </source>
</evidence>